<reference evidence="2 3" key="1">
    <citation type="submission" date="2012-06" db="EMBL/GenBank/DDBJ databases">
        <title>Complete genome of Terriglobus roseus DSM 18391.</title>
        <authorList>
            <consortium name="US DOE Joint Genome Institute (JGI-PGF)"/>
            <person name="Lucas S."/>
            <person name="Copeland A."/>
            <person name="Lapidus A."/>
            <person name="Glavina del Rio T."/>
            <person name="Dalin E."/>
            <person name="Tice H."/>
            <person name="Bruce D."/>
            <person name="Goodwin L."/>
            <person name="Pitluck S."/>
            <person name="Peters L."/>
            <person name="Mikhailova N."/>
            <person name="Munk A.C.C."/>
            <person name="Kyrpides N."/>
            <person name="Mavromatis K."/>
            <person name="Ivanova N."/>
            <person name="Brettin T."/>
            <person name="Detter J.C."/>
            <person name="Han C."/>
            <person name="Larimer F."/>
            <person name="Land M."/>
            <person name="Hauser L."/>
            <person name="Markowitz V."/>
            <person name="Cheng J.-F."/>
            <person name="Hugenholtz P."/>
            <person name="Woyke T."/>
            <person name="Wu D."/>
            <person name="Brambilla E."/>
            <person name="Klenk H.-P."/>
            <person name="Eisen J.A."/>
        </authorList>
    </citation>
    <scope>NUCLEOTIDE SEQUENCE [LARGE SCALE GENOMIC DNA]</scope>
    <source>
        <strain evidence="3">DSM 18391 / NRRL B-41598 / KBS 63</strain>
    </source>
</reference>
<dbReference type="HOGENOM" id="CLU_2810998_0_0_0"/>
<evidence type="ECO:0000313" key="2">
    <source>
        <dbReference type="EMBL" id="AFL86381.1"/>
    </source>
</evidence>
<dbReference type="KEGG" id="trs:Terro_0029"/>
<dbReference type="RefSeq" id="WP_014783950.1">
    <property type="nucleotide sequence ID" value="NC_018014.1"/>
</dbReference>
<dbReference type="InterPro" id="IPR025309">
    <property type="entry name" value="KTSC_dom"/>
</dbReference>
<organism evidence="2 3">
    <name type="scientific">Terriglobus roseus (strain DSM 18391 / NRRL B-41598 / KBS 63)</name>
    <dbReference type="NCBI Taxonomy" id="926566"/>
    <lineage>
        <taxon>Bacteria</taxon>
        <taxon>Pseudomonadati</taxon>
        <taxon>Acidobacteriota</taxon>
        <taxon>Terriglobia</taxon>
        <taxon>Terriglobales</taxon>
        <taxon>Acidobacteriaceae</taxon>
        <taxon>Terriglobus</taxon>
    </lineage>
</organism>
<proteinExistence type="predicted"/>
<dbReference type="EMBL" id="CP003379">
    <property type="protein sequence ID" value="AFL86381.1"/>
    <property type="molecule type" value="Genomic_DNA"/>
</dbReference>
<dbReference type="AlphaFoldDB" id="I3ZAW3"/>
<evidence type="ECO:0000259" key="1">
    <source>
        <dbReference type="Pfam" id="PF13619"/>
    </source>
</evidence>
<name>I3ZAW3_TERRK</name>
<sequence>MTGSIRAMRYDEVGQVLTVDFRDWAGTTRYFEVPPAEWAALSAVFQKAAYLQQVLHPRHRSEHLQAA</sequence>
<dbReference type="Pfam" id="PF13619">
    <property type="entry name" value="KTSC"/>
    <property type="match status" value="1"/>
</dbReference>
<dbReference type="STRING" id="926566.Terro_0029"/>
<accession>I3ZAW3</accession>
<dbReference type="Proteomes" id="UP000006056">
    <property type="component" value="Chromosome"/>
</dbReference>
<dbReference type="OrthoDB" id="122795at2"/>
<feature type="domain" description="KTSC" evidence="1">
    <location>
        <begin position="4"/>
        <end position="56"/>
    </location>
</feature>
<keyword evidence="3" id="KW-1185">Reference proteome</keyword>
<evidence type="ECO:0000313" key="3">
    <source>
        <dbReference type="Proteomes" id="UP000006056"/>
    </source>
</evidence>
<gene>
    <name evidence="2" type="ordered locus">Terro_0029</name>
</gene>
<protein>
    <recommendedName>
        <fullName evidence="1">KTSC domain-containing protein</fullName>
    </recommendedName>
</protein>